<keyword evidence="2" id="KW-0614">Plasmid</keyword>
<reference evidence="2" key="1">
    <citation type="journal article" date="2019" name="Mol. Biol. (Mosk.)">
        <title>Evolution and Comparative Genomics of the pSM22 Plasmid of the IncF/MOBF12 Group.</title>
        <authorList>
            <person name="Iasakov T.R."/>
            <person name="Anisimova L.G."/>
            <person name="Zharikova N.V."/>
            <person name="Zhurenko E.I."/>
            <person name="Korobov V.V."/>
            <person name="Markusheva T.V."/>
        </authorList>
    </citation>
    <scope>NUCLEOTIDE SEQUENCE</scope>
    <source>
        <strain evidence="2">B-6493</strain>
        <plasmid evidence="2">pSM22</plasmid>
    </source>
</reference>
<protein>
    <submittedName>
        <fullName evidence="2">Uncharacterized protein repA4</fullName>
    </submittedName>
</protein>
<accession>A0A3G2LWV9</accession>
<evidence type="ECO:0000313" key="2">
    <source>
        <dbReference type="EMBL" id="AYN78139.2"/>
    </source>
</evidence>
<sequence length="41" mass="4448">MSQPMKFANLSPTKPLTTAEKRPRPGPKGRNSVAFNDGCCN</sequence>
<organism evidence="2">
    <name type="scientific">Serratia marcescens</name>
    <dbReference type="NCBI Taxonomy" id="615"/>
    <lineage>
        <taxon>Bacteria</taxon>
        <taxon>Pseudomonadati</taxon>
        <taxon>Pseudomonadota</taxon>
        <taxon>Gammaproteobacteria</taxon>
        <taxon>Enterobacterales</taxon>
        <taxon>Yersiniaceae</taxon>
        <taxon>Serratia</taxon>
    </lineage>
</organism>
<dbReference type="AlphaFoldDB" id="A0A3G2LWV9"/>
<proteinExistence type="predicted"/>
<evidence type="ECO:0000256" key="1">
    <source>
        <dbReference type="SAM" id="MobiDB-lite"/>
    </source>
</evidence>
<geneLocation type="plasmid" evidence="2">
    <name>pSM22</name>
</geneLocation>
<feature type="region of interest" description="Disordered" evidence="1">
    <location>
        <begin position="1"/>
        <end position="41"/>
    </location>
</feature>
<gene>
    <name evidence="2" type="primary">repA4</name>
    <name evidence="2" type="ORF">pSM020</name>
</gene>
<name>A0A3G2LWV9_SERMA</name>
<dbReference type="EMBL" id="HQ896493">
    <property type="protein sequence ID" value="AYN78139.2"/>
    <property type="molecule type" value="Genomic_DNA"/>
</dbReference>